<evidence type="ECO:0000313" key="3">
    <source>
        <dbReference type="EMBL" id="CAK9272998.1"/>
    </source>
</evidence>
<evidence type="ECO:0000313" key="4">
    <source>
        <dbReference type="Proteomes" id="UP001497444"/>
    </source>
</evidence>
<evidence type="ECO:0000259" key="2">
    <source>
        <dbReference type="Pfam" id="PF21053"/>
    </source>
</evidence>
<organism evidence="3 4">
    <name type="scientific">Sphagnum jensenii</name>
    <dbReference type="NCBI Taxonomy" id="128206"/>
    <lineage>
        <taxon>Eukaryota</taxon>
        <taxon>Viridiplantae</taxon>
        <taxon>Streptophyta</taxon>
        <taxon>Embryophyta</taxon>
        <taxon>Bryophyta</taxon>
        <taxon>Sphagnophytina</taxon>
        <taxon>Sphagnopsida</taxon>
        <taxon>Sphagnales</taxon>
        <taxon>Sphagnaceae</taxon>
        <taxon>Sphagnum</taxon>
    </lineage>
</organism>
<evidence type="ECO:0008006" key="5">
    <source>
        <dbReference type="Google" id="ProtNLM"/>
    </source>
</evidence>
<dbReference type="SUPFAM" id="SSF50814">
    <property type="entry name" value="Lipocalins"/>
    <property type="match status" value="2"/>
</dbReference>
<keyword evidence="4" id="KW-1185">Reference proteome</keyword>
<dbReference type="EMBL" id="OZ020100">
    <property type="protein sequence ID" value="CAK9272998.1"/>
    <property type="molecule type" value="Genomic_DNA"/>
</dbReference>
<proteinExistence type="predicted"/>
<dbReference type="PANTHER" id="PTHR33404">
    <property type="entry name" value="CELL DIVISION TOPOLOGICAL SPECIFICITY FACTOR HOMOLOG, CHLOROPLASTIC"/>
    <property type="match status" value="1"/>
</dbReference>
<evidence type="ECO:0000259" key="1">
    <source>
        <dbReference type="Pfam" id="PF12204"/>
    </source>
</evidence>
<protein>
    <recommendedName>
        <fullName evidence="5">DUF3598 domain-containing protein</fullName>
    </recommendedName>
</protein>
<dbReference type="InterPro" id="IPR012674">
    <property type="entry name" value="Calycin"/>
</dbReference>
<dbReference type="Pfam" id="PF21053">
    <property type="entry name" value="BFA1_C"/>
    <property type="match status" value="1"/>
</dbReference>
<dbReference type="Proteomes" id="UP001497444">
    <property type="component" value="Chromosome 5"/>
</dbReference>
<sequence>MEPSNKVLGVRGAASLCSSSVLFSRPLTTTRRRLRPYLLLQLQQFPIGGNLFQGLCCSLQQQQRTSWITQLRRPGGGGERIGREIHHGAWKRPRAAEEVTQFSSSVRCSQAASSEAAAHSNGDGGEEDDAEARDLAALEEFVHINTGSWSGTFTQYDVLGNRLQCIPTKVTAHSYGKGSNISLLQTLKVKQAGSKTTVTDEDDSEPVWEEFKLDETNLLTFDRRQQVGFFPGEKAYTVSHQTAEMLDKVLRVGVLGEDNDEQEEFPKGVKLPSRRPALVCESCLYSQDANSRVRAFHVLDPRGFLDVIGVFHESKDNSTFDESQTEPVDEASKRIHALLGTWSGRLVTRRTGIYGATIVQSNVQVVFEKEESGKFLQEIISSSGAGTKIRLRGTSTGAVLRFEGGLLTTLLPGGKALTCPGSVGRSVGRAQSFNFEFSWIESPGQRRRLVRTYDVDGVVVSTSLAIEAKV</sequence>
<dbReference type="PANTHER" id="PTHR33404:SF3">
    <property type="entry name" value="NMDA RECEPTOR SUBUNIT EPSILON-1, PUTATIVE (DUF3598)-RELATED"/>
    <property type="match status" value="1"/>
</dbReference>
<dbReference type="InterPro" id="IPR048378">
    <property type="entry name" value="BFA1-like_C"/>
</dbReference>
<feature type="domain" description="DUF3598" evidence="1">
    <location>
        <begin position="138"/>
        <end position="316"/>
    </location>
</feature>
<dbReference type="Gene3D" id="2.40.128.20">
    <property type="match status" value="2"/>
</dbReference>
<accession>A0ABP0X562</accession>
<dbReference type="Pfam" id="PF12204">
    <property type="entry name" value="DUF3598_N"/>
    <property type="match status" value="1"/>
</dbReference>
<dbReference type="InterPro" id="IPR022017">
    <property type="entry name" value="BFA1-like_DUF3598"/>
</dbReference>
<feature type="domain" description="Biogenesis factor required for ATP synthase 1-like C-terminal" evidence="2">
    <location>
        <begin position="334"/>
        <end position="470"/>
    </location>
</feature>
<reference evidence="3" key="1">
    <citation type="submission" date="2024-02" db="EMBL/GenBank/DDBJ databases">
        <authorList>
            <consortium name="ELIXIR-Norway"/>
            <consortium name="Elixir Norway"/>
        </authorList>
    </citation>
    <scope>NUCLEOTIDE SEQUENCE</scope>
</reference>
<gene>
    <name evidence="3" type="ORF">CSSPJE1EN1_LOCUS18476</name>
</gene>
<name>A0ABP0X562_9BRYO</name>